<comment type="caution">
    <text evidence="1">The sequence shown here is derived from an EMBL/GenBank/DDBJ whole genome shotgun (WGS) entry which is preliminary data.</text>
</comment>
<keyword evidence="2" id="KW-1185">Reference proteome</keyword>
<reference evidence="1 2" key="2">
    <citation type="journal article" date="2022" name="Mol. Ecol. Resour.">
        <title>The genomes of chicory, endive, great burdock and yacon provide insights into Asteraceae paleo-polyploidization history and plant inulin production.</title>
        <authorList>
            <person name="Fan W."/>
            <person name="Wang S."/>
            <person name="Wang H."/>
            <person name="Wang A."/>
            <person name="Jiang F."/>
            <person name="Liu H."/>
            <person name="Zhao H."/>
            <person name="Xu D."/>
            <person name="Zhang Y."/>
        </authorList>
    </citation>
    <scope>NUCLEOTIDE SEQUENCE [LARGE SCALE GENOMIC DNA]</scope>
    <source>
        <strain evidence="2">cv. Niubang</strain>
    </source>
</reference>
<reference evidence="2" key="1">
    <citation type="journal article" date="2022" name="Mol. Ecol. Resour.">
        <title>The genomes of chicory, endive, great burdock and yacon provide insights into Asteraceae palaeo-polyploidization history and plant inulin production.</title>
        <authorList>
            <person name="Fan W."/>
            <person name="Wang S."/>
            <person name="Wang H."/>
            <person name="Wang A."/>
            <person name="Jiang F."/>
            <person name="Liu H."/>
            <person name="Zhao H."/>
            <person name="Xu D."/>
            <person name="Zhang Y."/>
        </authorList>
    </citation>
    <scope>NUCLEOTIDE SEQUENCE [LARGE SCALE GENOMIC DNA]</scope>
    <source>
        <strain evidence="2">cv. Niubang</strain>
    </source>
</reference>
<gene>
    <name evidence="1" type="ORF">L6452_14380</name>
</gene>
<proteinExistence type="predicted"/>
<dbReference type="EMBL" id="CM042050">
    <property type="protein sequence ID" value="KAI3734900.1"/>
    <property type="molecule type" value="Genomic_DNA"/>
</dbReference>
<protein>
    <submittedName>
        <fullName evidence="1">Uncharacterized protein</fullName>
    </submittedName>
</protein>
<dbReference type="Proteomes" id="UP001055879">
    <property type="component" value="Linkage Group LG04"/>
</dbReference>
<evidence type="ECO:0000313" key="1">
    <source>
        <dbReference type="EMBL" id="KAI3734900.1"/>
    </source>
</evidence>
<accession>A0ACB9CL39</accession>
<sequence>MSDSCYSSFNPDFISLSFLCFNFLSNPPSPPPLRLPISALIATPATSFAKSISPTSLFIHTYSDFFTPQQFLQ</sequence>
<evidence type="ECO:0000313" key="2">
    <source>
        <dbReference type="Proteomes" id="UP001055879"/>
    </source>
</evidence>
<organism evidence="1 2">
    <name type="scientific">Arctium lappa</name>
    <name type="common">Greater burdock</name>
    <name type="synonym">Lappa major</name>
    <dbReference type="NCBI Taxonomy" id="4217"/>
    <lineage>
        <taxon>Eukaryota</taxon>
        <taxon>Viridiplantae</taxon>
        <taxon>Streptophyta</taxon>
        <taxon>Embryophyta</taxon>
        <taxon>Tracheophyta</taxon>
        <taxon>Spermatophyta</taxon>
        <taxon>Magnoliopsida</taxon>
        <taxon>eudicotyledons</taxon>
        <taxon>Gunneridae</taxon>
        <taxon>Pentapetalae</taxon>
        <taxon>asterids</taxon>
        <taxon>campanulids</taxon>
        <taxon>Asterales</taxon>
        <taxon>Asteraceae</taxon>
        <taxon>Carduoideae</taxon>
        <taxon>Cardueae</taxon>
        <taxon>Arctiinae</taxon>
        <taxon>Arctium</taxon>
    </lineage>
</organism>
<name>A0ACB9CL39_ARCLA</name>